<evidence type="ECO:0000259" key="1">
    <source>
        <dbReference type="Pfam" id="PF14096"/>
    </source>
</evidence>
<feature type="domain" description="DUF4274" evidence="1">
    <location>
        <begin position="35"/>
        <end position="75"/>
    </location>
</feature>
<gene>
    <name evidence="2" type="ORF">QEZ52_16035</name>
</gene>
<accession>A0ABZ2XTS9</accession>
<evidence type="ECO:0000313" key="3">
    <source>
        <dbReference type="Proteomes" id="UP001623232"/>
    </source>
</evidence>
<dbReference type="EMBL" id="CP123584">
    <property type="protein sequence ID" value="WZK88101.1"/>
    <property type="molecule type" value="Genomic_DNA"/>
</dbReference>
<dbReference type="RefSeq" id="WP_406645467.1">
    <property type="nucleotide sequence ID" value="NZ_CP123584.1"/>
</dbReference>
<dbReference type="Proteomes" id="UP001623232">
    <property type="component" value="Chromosome"/>
</dbReference>
<dbReference type="InterPro" id="IPR025369">
    <property type="entry name" value="DUF4274"/>
</dbReference>
<dbReference type="Pfam" id="PF14096">
    <property type="entry name" value="DUF4274"/>
    <property type="match status" value="1"/>
</dbReference>
<organism evidence="2 3">
    <name type="scientific">Aliisedimentitalea scapharcae</name>
    <dbReference type="NCBI Taxonomy" id="1524259"/>
    <lineage>
        <taxon>Bacteria</taxon>
        <taxon>Pseudomonadati</taxon>
        <taxon>Pseudomonadota</taxon>
        <taxon>Alphaproteobacteria</taxon>
        <taxon>Rhodobacterales</taxon>
        <taxon>Roseobacteraceae</taxon>
        <taxon>Aliisedimentitalea</taxon>
    </lineage>
</organism>
<reference evidence="2 3" key="1">
    <citation type="submission" date="2023-04" db="EMBL/GenBank/DDBJ databases">
        <title>Complete genome sequence of Alisedimentitalea scapharcae.</title>
        <authorList>
            <person name="Rong J.-C."/>
            <person name="Yi M.-L."/>
            <person name="Zhao Q."/>
        </authorList>
    </citation>
    <scope>NUCLEOTIDE SEQUENCE [LARGE SCALE GENOMIC DNA]</scope>
    <source>
        <strain evidence="2 3">KCTC 42119</strain>
    </source>
</reference>
<keyword evidence="3" id="KW-1185">Reference proteome</keyword>
<name>A0ABZ2XTS9_9RHOB</name>
<proteinExistence type="predicted"/>
<evidence type="ECO:0000313" key="2">
    <source>
        <dbReference type="EMBL" id="WZK88101.1"/>
    </source>
</evidence>
<protein>
    <submittedName>
        <fullName evidence="2">DUF4274 domain-containing protein</fullName>
    </submittedName>
</protein>
<sequence>MKYMDALMKWWADPETIVIPAGQDNRVIDWLDQQNADTWHQVVMSWNYDHGSKVLSWMLQQDRCDQGTAAQVFLVEGDGHWLWDALADPNKPQDDSHVCSVILKNWDRYKTADLQPKHRGISDRLIALVEEKGNQGRYANTALQDIMRYTGKRQAASRFGSEDGQIVVALEHWAHAKGIEITA</sequence>